<dbReference type="RefSeq" id="WP_180701687.1">
    <property type="nucleotide sequence ID" value="NZ_LN555523.1"/>
</dbReference>
<dbReference type="GeneID" id="82205571"/>
<keyword evidence="3" id="KW-1185">Reference proteome</keyword>
<proteinExistence type="predicted"/>
<dbReference type="EMBL" id="LN555523">
    <property type="protein sequence ID" value="CED94144.1"/>
    <property type="molecule type" value="Genomic_DNA"/>
</dbReference>
<dbReference type="Proteomes" id="UP000245622">
    <property type="component" value="Chromosome 1"/>
</dbReference>
<organism evidence="2 3">
    <name type="scientific">Romboutsia ilealis</name>
    <dbReference type="NCBI Taxonomy" id="1115758"/>
    <lineage>
        <taxon>Bacteria</taxon>
        <taxon>Bacillati</taxon>
        <taxon>Bacillota</taxon>
        <taxon>Clostridia</taxon>
        <taxon>Peptostreptococcales</taxon>
        <taxon>Peptostreptococcaceae</taxon>
        <taxon>Romboutsia</taxon>
    </lineage>
</organism>
<dbReference type="KEGG" id="ril:CRIB_1537"/>
<accession>A0A1V1I3Z4</accession>
<feature type="domain" description="DUF4097" evidence="1">
    <location>
        <begin position="59"/>
        <end position="231"/>
    </location>
</feature>
<dbReference type="Pfam" id="PF13349">
    <property type="entry name" value="DUF4097"/>
    <property type="match status" value="1"/>
</dbReference>
<sequence>MNKNRIVTGIGVVLLITGIVGSIWSGIEVMPKLINDAQSVQENLNQHEILYKGQIDLAKLNINSKTSNVIIKKYDGKDIIVERSGNKNLSTITTKEGAKELTVNEELNNNNDLGKSIDDIVKYFVDELYTSNNSDITVYIPDNVDINVNTNNGGLYIDNVSANNLNFKTQYGNISLNENSNIKSLNIKSNSDISLKVSEIYCIENLSIESNYVNIYEGTFAKDESKVPENVKIFAQDSVDIDTNLPIAKNLDITSNETVDLNLPILDYKFNFDIKTSNSISFDDYSVNKYLGTSLEKYFNFNDNEYTFSERSFKGLINEALINNPTEYFVNIRSSNVNFN</sequence>
<evidence type="ECO:0000313" key="3">
    <source>
        <dbReference type="Proteomes" id="UP000245622"/>
    </source>
</evidence>
<evidence type="ECO:0000313" key="2">
    <source>
        <dbReference type="EMBL" id="CED94144.1"/>
    </source>
</evidence>
<name>A0A1V1I3Z4_9FIRM</name>
<protein>
    <recommendedName>
        <fullName evidence="1">DUF4097 domain-containing protein</fullName>
    </recommendedName>
</protein>
<gene>
    <name evidence="2" type="ORF">CRIB_1537</name>
</gene>
<dbReference type="InterPro" id="IPR025164">
    <property type="entry name" value="Toastrack_DUF4097"/>
</dbReference>
<dbReference type="AlphaFoldDB" id="A0A1V1I3Z4"/>
<evidence type="ECO:0000259" key="1">
    <source>
        <dbReference type="Pfam" id="PF13349"/>
    </source>
</evidence>
<reference evidence="2 3" key="1">
    <citation type="submission" date="2014-04" db="EMBL/GenBank/DDBJ databases">
        <authorList>
            <person name="Hornung B.V."/>
        </authorList>
    </citation>
    <scope>NUCLEOTIDE SEQUENCE [LARGE SCALE GENOMIC DNA]</scope>
    <source>
        <strain evidence="2 3">CRIB</strain>
    </source>
</reference>